<evidence type="ECO:0000256" key="1">
    <source>
        <dbReference type="ARBA" id="ARBA00004479"/>
    </source>
</evidence>
<comment type="subcellular location">
    <subcellularLocation>
        <location evidence="1">Membrane</location>
        <topology evidence="1">Single-pass type I membrane protein</topology>
    </subcellularLocation>
</comment>
<dbReference type="AlphaFoldDB" id="A0A7U3S0N6"/>
<organism evidence="11">
    <name type="scientific">Eimeria tenella</name>
    <name type="common">Coccidian parasite</name>
    <dbReference type="NCBI Taxonomy" id="5802"/>
    <lineage>
        <taxon>Eukaryota</taxon>
        <taxon>Sar</taxon>
        <taxon>Alveolata</taxon>
        <taxon>Apicomplexa</taxon>
        <taxon>Conoidasida</taxon>
        <taxon>Coccidia</taxon>
        <taxon>Eucoccidiorida</taxon>
        <taxon>Eimeriorina</taxon>
        <taxon>Eimeriidae</taxon>
        <taxon>Eimeria</taxon>
    </lineage>
</organism>
<evidence type="ECO:0000256" key="9">
    <source>
        <dbReference type="SAM" id="Phobius"/>
    </source>
</evidence>
<proteinExistence type="evidence at transcript level"/>
<dbReference type="PRINTS" id="PR01361">
    <property type="entry name" value="MEROZOITESA"/>
</dbReference>
<evidence type="ECO:0000313" key="11">
    <source>
        <dbReference type="EMBL" id="QOW95788.1"/>
    </source>
</evidence>
<keyword evidence="6 9" id="KW-0472">Membrane</keyword>
<evidence type="ECO:0000256" key="3">
    <source>
        <dbReference type="ARBA" id="ARBA00022692"/>
    </source>
</evidence>
<feature type="compositionally biased region" description="Polar residues" evidence="8">
    <location>
        <begin position="308"/>
        <end position="319"/>
    </location>
</feature>
<dbReference type="VEuPathDB" id="ToxoDB:ETH2_0816100"/>
<dbReference type="SMART" id="SM00815">
    <property type="entry name" value="AMA-1"/>
    <property type="match status" value="1"/>
</dbReference>
<dbReference type="Pfam" id="PF02430">
    <property type="entry name" value="AMA-1"/>
    <property type="match status" value="1"/>
</dbReference>
<reference evidence="11" key="1">
    <citation type="submission" date="2020-01" db="EMBL/GenBank/DDBJ databases">
        <authorList>
            <person name="Dong H."/>
            <person name="Wang Q."/>
            <person name="Huang B."/>
            <person name="Han H."/>
            <person name="Zhu S."/>
            <person name="Zhao Q."/>
        </authorList>
    </citation>
    <scope>NUCLEOTIDE SEQUENCE</scope>
    <source>
        <strain evidence="11">Shanghai</strain>
    </source>
</reference>
<dbReference type="InterPro" id="IPR003298">
    <property type="entry name" value="Apmem_Ag1"/>
</dbReference>
<protein>
    <submittedName>
        <fullName evidence="11">Apical membrane antigen 2</fullName>
    </submittedName>
</protein>
<comment type="similarity">
    <text evidence="2">Belongs to the apicomplexan parasites AMA1 family.</text>
</comment>
<keyword evidence="5 9" id="KW-1133">Transmembrane helix</keyword>
<evidence type="ECO:0000256" key="10">
    <source>
        <dbReference type="SAM" id="SignalP"/>
    </source>
</evidence>
<keyword evidence="3 9" id="KW-0812">Transmembrane</keyword>
<evidence type="ECO:0000256" key="7">
    <source>
        <dbReference type="ARBA" id="ARBA00023180"/>
    </source>
</evidence>
<feature type="region of interest" description="Disordered" evidence="8">
    <location>
        <begin position="308"/>
        <end position="330"/>
    </location>
</feature>
<evidence type="ECO:0000256" key="8">
    <source>
        <dbReference type="SAM" id="MobiDB-lite"/>
    </source>
</evidence>
<dbReference type="Gene3D" id="3.50.4.10">
    <property type="entry name" value="Hepatocyte Growth Factor"/>
    <property type="match status" value="2"/>
</dbReference>
<evidence type="ECO:0000256" key="5">
    <source>
        <dbReference type="ARBA" id="ARBA00022989"/>
    </source>
</evidence>
<feature type="transmembrane region" description="Helical" evidence="9">
    <location>
        <begin position="442"/>
        <end position="466"/>
    </location>
</feature>
<sequence>MEALREGFGLRRLCCISAVAAFCLFGAKPSQAAASNGSQVASNPWGDSMQKFNIPYTHGSGVYVDLGNEKTVSNKKYREPAGRCPVMGKEIRLQQPTTDSSIWPGNYLEKVPTKGSPQDTRPLGGGFAMWDTTPVKISPLTLSELEALAEQQRAKNDPTSPASEKLAKVTDGLGLCAWWAWATYVPNGTTNLNDKYRYPFVWNEETKVCTLPGVSMQLLEGAGKYCSVGDASPVLTWYCFYPEKTTRPVSYNSPYVREDHATACPEKAILGAHFGTWDGTTCQRMKAAKQITVPNPTECGKAVFKVSSSDNPTQYTKPPTTEASSSTSSSNAVATMWPVGAFSKDEPRTQGVGTNYANWYTNGTCEMYDMVPTCFTLAPNQFSFTSLGSADPSTAELPPCTEASEGWEIYGYCECGDGHSTPWKCENGQWIGGSDDCNCSSILPVALGVSFGLLVPIAALIAYFIYKRKKETSIAKNPEKKKLLDEDEERDEEFLKVQEKRKHKQSDLAQEAEPSFWGETPQDHTNVVVDHNAHDAYY</sequence>
<accession>A0A7U3S0N6</accession>
<dbReference type="EMBL" id="MN918715">
    <property type="protein sequence ID" value="QOW95788.1"/>
    <property type="molecule type" value="mRNA"/>
</dbReference>
<feature type="signal peptide" evidence="10">
    <location>
        <begin position="1"/>
        <end position="34"/>
    </location>
</feature>
<feature type="region of interest" description="Disordered" evidence="8">
    <location>
        <begin position="496"/>
        <end position="524"/>
    </location>
</feature>
<keyword evidence="4 10" id="KW-0732">Signal</keyword>
<feature type="compositionally biased region" description="Low complexity" evidence="8">
    <location>
        <begin position="320"/>
        <end position="330"/>
    </location>
</feature>
<feature type="chain" id="PRO_5031126094" evidence="10">
    <location>
        <begin position="35"/>
        <end position="538"/>
    </location>
</feature>
<keyword evidence="7" id="KW-0325">Glycoprotein</keyword>
<evidence type="ECO:0000256" key="4">
    <source>
        <dbReference type="ARBA" id="ARBA00022729"/>
    </source>
</evidence>
<evidence type="ECO:0000256" key="2">
    <source>
        <dbReference type="ARBA" id="ARBA00007098"/>
    </source>
</evidence>
<evidence type="ECO:0000256" key="6">
    <source>
        <dbReference type="ARBA" id="ARBA00023136"/>
    </source>
</evidence>
<name>A0A7U3S0N6_EIMTE</name>
<dbReference type="GO" id="GO:0016020">
    <property type="term" value="C:membrane"/>
    <property type="evidence" value="ECO:0007669"/>
    <property type="project" value="UniProtKB-SubCell"/>
</dbReference>